<dbReference type="GO" id="GO:0005506">
    <property type="term" value="F:iron ion binding"/>
    <property type="evidence" value="ECO:0007669"/>
    <property type="project" value="UniProtKB-UniRule"/>
</dbReference>
<dbReference type="EMBL" id="CP012401">
    <property type="protein sequence ID" value="ALG71501.1"/>
    <property type="molecule type" value="Genomic_DNA"/>
</dbReference>
<comment type="similarity">
    <text evidence="9">Belongs to the acireductone dioxygenase (ARD) family.</text>
</comment>
<comment type="function">
    <text evidence="9">Catalyzes 2 different reactions between oxygene and the acireductone 1,2-dihydroxy-3-keto-5-methylthiopentene (DHK-MTPene) depending upon the metal bound in the active site. Fe-containing acireductone dioxygenase (Fe-ARD) produces formate and 2-keto-4-methylthiobutyrate (KMTB), the alpha-ketoacid precursor of methionine in the methionine recycle pathway. Ni-containing acireductone dioxygenase (Ni-ARD) produces methylthiopropionate, carbon monoxide and formate, and does not lie on the methionine recycle pathway.</text>
</comment>
<comment type="catalytic activity">
    <reaction evidence="9">
        <text>1,2-dihydroxy-5-(methylsulfanyl)pent-1-en-3-one + O2 = 3-(methylsulfanyl)propanoate + CO + formate + 2 H(+)</text>
        <dbReference type="Rhea" id="RHEA:14161"/>
        <dbReference type="ChEBI" id="CHEBI:15378"/>
        <dbReference type="ChEBI" id="CHEBI:15379"/>
        <dbReference type="ChEBI" id="CHEBI:15740"/>
        <dbReference type="ChEBI" id="CHEBI:17245"/>
        <dbReference type="ChEBI" id="CHEBI:49016"/>
        <dbReference type="ChEBI" id="CHEBI:49252"/>
        <dbReference type="EC" id="1.13.11.53"/>
    </reaction>
</comment>
<feature type="binding site" evidence="9">
    <location>
        <position position="111"/>
    </location>
    <ligand>
        <name>Fe(2+)</name>
        <dbReference type="ChEBI" id="CHEBI:29033"/>
    </ligand>
</feature>
<keyword evidence="8 9" id="KW-0486">Methionine biosynthesis</keyword>
<feature type="site" description="May play a role in metal incorporation in vivo" evidence="9">
    <location>
        <position position="104"/>
    </location>
</feature>
<evidence type="ECO:0000256" key="5">
    <source>
        <dbReference type="ARBA" id="ARBA00022964"/>
    </source>
</evidence>
<dbReference type="PANTHER" id="PTHR23418:SF0">
    <property type="entry name" value="ACIREDUCTONE DIOXYGENASE"/>
    <property type="match status" value="1"/>
</dbReference>
<dbReference type="EC" id="1.13.11.54" evidence="9"/>
<dbReference type="KEGG" id="ati:AL072_11895"/>
<keyword evidence="6 9" id="KW-0560">Oxidoreductase</keyword>
<evidence type="ECO:0000313" key="10">
    <source>
        <dbReference type="EMBL" id="ALG71501.1"/>
    </source>
</evidence>
<evidence type="ECO:0000256" key="2">
    <source>
        <dbReference type="ARBA" id="ARBA00022596"/>
    </source>
</evidence>
<comment type="pathway">
    <text evidence="9">Amino-acid biosynthesis; L-methionine biosynthesis via salvage pathway; L-methionine from S-methyl-5-thio-alpha-D-ribose 1-phosphate: step 5/6.</text>
</comment>
<feature type="site" description="May play a role in transmitting local conformational changes" evidence="9">
    <location>
        <position position="110"/>
    </location>
</feature>
<reference evidence="10 11" key="2">
    <citation type="journal article" date="2016" name="Genome Announc.">
        <title>Complete Genome Sequence of a Strain of Azospirillum thiophilum Isolated from a Sulfide Spring.</title>
        <authorList>
            <person name="Fomenkov A."/>
            <person name="Vincze T."/>
            <person name="Grabovich M."/>
            <person name="Anton B.P."/>
            <person name="Dubinina G."/>
            <person name="Orlova M."/>
            <person name="Belousova E."/>
            <person name="Roberts R.J."/>
        </authorList>
    </citation>
    <scope>NUCLEOTIDE SEQUENCE [LARGE SCALE GENOMIC DNA]</scope>
    <source>
        <strain evidence="10 11">BV-S</strain>
    </source>
</reference>
<feature type="binding site" evidence="9">
    <location>
        <position position="107"/>
    </location>
    <ligand>
        <name>Ni(2+)</name>
        <dbReference type="ChEBI" id="CHEBI:49786"/>
    </ligand>
</feature>
<reference evidence="11" key="1">
    <citation type="submission" date="2015-08" db="EMBL/GenBank/DDBJ databases">
        <title>Complete Genome Sequence of Azospirillum thiophilum BV-S.</title>
        <authorList>
            <person name="Fomenkov A."/>
            <person name="Vincze T."/>
            <person name="Grabovich M."/>
            <person name="Dubinina G."/>
            <person name="Orlova M."/>
            <person name="Belousova E."/>
            <person name="Roberts R.J."/>
        </authorList>
    </citation>
    <scope>NUCLEOTIDE SEQUENCE [LARGE SCALE GENOMIC DNA]</scope>
    <source>
        <strain evidence="11">BV-S</strain>
    </source>
</reference>
<dbReference type="Pfam" id="PF03079">
    <property type="entry name" value="ARD"/>
    <property type="match status" value="1"/>
</dbReference>
<accession>A0AAC8ZUC7</accession>
<evidence type="ECO:0000256" key="8">
    <source>
        <dbReference type="ARBA" id="ARBA00023167"/>
    </source>
</evidence>
<dbReference type="SUPFAM" id="SSF51182">
    <property type="entry name" value="RmlC-like cupins"/>
    <property type="match status" value="1"/>
</dbReference>
<keyword evidence="2 9" id="KW-0533">Nickel</keyword>
<dbReference type="GO" id="GO:0016151">
    <property type="term" value="F:nickel cation binding"/>
    <property type="evidence" value="ECO:0007669"/>
    <property type="project" value="UniProtKB-UniRule"/>
</dbReference>
<comment type="subunit">
    <text evidence="9">Monomer.</text>
</comment>
<protein>
    <recommendedName>
        <fullName evidence="9">Acireductone dioxygenase</fullName>
    </recommendedName>
    <alternativeName>
        <fullName evidence="9">1,2-dihydroxy-3-keto-5-methylthiopentene dioxygenase</fullName>
        <shortName evidence="9">DHK-MTPene dioxygenase</shortName>
    </alternativeName>
    <alternativeName>
        <fullName evidence="9">Acireductone dioxygenase (Fe(2+)-requiring)</fullName>
        <shortName evidence="9">ARD'</shortName>
        <shortName evidence="9">Fe-ARD</shortName>
        <ecNumber evidence="9">1.13.11.54</ecNumber>
    </alternativeName>
    <alternativeName>
        <fullName evidence="9">Acireductone dioxygenase (Ni(2+)-requiring)</fullName>
        <shortName evidence="9">ARD</shortName>
        <shortName evidence="9">Ni-ARD</shortName>
        <ecNumber evidence="9">1.13.11.53</ecNumber>
    </alternativeName>
</protein>
<feature type="site" description="Important to generate the dianion" evidence="9">
    <location>
        <position position="113"/>
    </location>
</feature>
<dbReference type="InterPro" id="IPR004313">
    <property type="entry name" value="ARD"/>
</dbReference>
<dbReference type="GO" id="GO:0019509">
    <property type="term" value="P:L-methionine salvage from methylthioadenosine"/>
    <property type="evidence" value="ECO:0007669"/>
    <property type="project" value="UniProtKB-UniRule"/>
</dbReference>
<dbReference type="CDD" id="cd02232">
    <property type="entry name" value="cupin_ARD"/>
    <property type="match status" value="1"/>
</dbReference>
<keyword evidence="5 9" id="KW-0223">Dioxygenase</keyword>
<dbReference type="GO" id="GO:0019284">
    <property type="term" value="P:L-methionine salvage from S-adenosylmethionine"/>
    <property type="evidence" value="ECO:0007669"/>
    <property type="project" value="InterPro"/>
</dbReference>
<feature type="binding site" evidence="9">
    <location>
        <position position="111"/>
    </location>
    <ligand>
        <name>Ni(2+)</name>
        <dbReference type="ChEBI" id="CHEBI:49786"/>
    </ligand>
</feature>
<evidence type="ECO:0000256" key="9">
    <source>
        <dbReference type="HAMAP-Rule" id="MF_01682"/>
    </source>
</evidence>
<dbReference type="Gene3D" id="2.60.120.10">
    <property type="entry name" value="Jelly Rolls"/>
    <property type="match status" value="1"/>
</dbReference>
<name>A0AAC8ZUC7_9PROT</name>
<proteinExistence type="inferred from homology"/>
<evidence type="ECO:0000256" key="4">
    <source>
        <dbReference type="ARBA" id="ARBA00022723"/>
    </source>
</evidence>
<dbReference type="EC" id="1.13.11.53" evidence="9"/>
<dbReference type="InterPro" id="IPR023956">
    <property type="entry name" value="ARD_bac"/>
</dbReference>
<evidence type="ECO:0000313" key="11">
    <source>
        <dbReference type="Proteomes" id="UP000069935"/>
    </source>
</evidence>
<comment type="cofactor">
    <cofactor evidence="9">
        <name>Ni(2+)</name>
        <dbReference type="ChEBI" id="CHEBI:49786"/>
    </cofactor>
    <text evidence="9">Binds 1 nickel ion per monomer.</text>
</comment>
<dbReference type="PANTHER" id="PTHR23418">
    <property type="entry name" value="ACIREDUCTONE DIOXYGENASE"/>
    <property type="match status" value="1"/>
</dbReference>
<dbReference type="AlphaFoldDB" id="A0AAC8ZUC7"/>
<dbReference type="InterPro" id="IPR014710">
    <property type="entry name" value="RmlC-like_jellyroll"/>
</dbReference>
<comment type="catalytic activity">
    <reaction evidence="1 9">
        <text>1,2-dihydroxy-5-(methylsulfanyl)pent-1-en-3-one + O2 = 4-methylsulfanyl-2-oxobutanoate + formate + 2 H(+)</text>
        <dbReference type="Rhea" id="RHEA:24504"/>
        <dbReference type="ChEBI" id="CHEBI:15378"/>
        <dbReference type="ChEBI" id="CHEBI:15379"/>
        <dbReference type="ChEBI" id="CHEBI:15740"/>
        <dbReference type="ChEBI" id="CHEBI:16723"/>
        <dbReference type="ChEBI" id="CHEBI:49252"/>
        <dbReference type="EC" id="1.13.11.54"/>
    </reaction>
</comment>
<feature type="binding site" evidence="9">
    <location>
        <position position="107"/>
    </location>
    <ligand>
        <name>Fe(2+)</name>
        <dbReference type="ChEBI" id="CHEBI:29033"/>
    </ligand>
</feature>
<evidence type="ECO:0000256" key="7">
    <source>
        <dbReference type="ARBA" id="ARBA00023004"/>
    </source>
</evidence>
<organism evidence="10 11">
    <name type="scientific">Azospirillum thiophilum</name>
    <dbReference type="NCBI Taxonomy" id="528244"/>
    <lineage>
        <taxon>Bacteria</taxon>
        <taxon>Pseudomonadati</taxon>
        <taxon>Pseudomonadota</taxon>
        <taxon>Alphaproteobacteria</taxon>
        <taxon>Rhodospirillales</taxon>
        <taxon>Azospirillaceae</taxon>
        <taxon>Azospirillum</taxon>
    </lineage>
</organism>
<dbReference type="RefSeq" id="WP_045580145.1">
    <property type="nucleotide sequence ID" value="NZ_CP012401.1"/>
</dbReference>
<feature type="binding site" evidence="9">
    <location>
        <position position="105"/>
    </location>
    <ligand>
        <name>Fe(2+)</name>
        <dbReference type="ChEBI" id="CHEBI:29033"/>
    </ligand>
</feature>
<dbReference type="HAMAP" id="MF_01682">
    <property type="entry name" value="Salvage_MtnD"/>
    <property type="match status" value="1"/>
</dbReference>
<comment type="cofactor">
    <cofactor evidence="9">
        <name>Fe(2+)</name>
        <dbReference type="ChEBI" id="CHEBI:29033"/>
    </cofactor>
    <text evidence="9">Binds 1 Fe(2+) cation per monomer.</text>
</comment>
<feature type="binding site" evidence="9">
    <location>
        <position position="149"/>
    </location>
    <ligand>
        <name>Ni(2+)</name>
        <dbReference type="ChEBI" id="CHEBI:49786"/>
    </ligand>
</feature>
<evidence type="ECO:0000256" key="3">
    <source>
        <dbReference type="ARBA" id="ARBA00022605"/>
    </source>
</evidence>
<dbReference type="GO" id="GO:0010309">
    <property type="term" value="F:acireductone dioxygenase [iron(II)-requiring] activity"/>
    <property type="evidence" value="ECO:0007669"/>
    <property type="project" value="UniProtKB-UniRule"/>
</dbReference>
<dbReference type="GO" id="GO:0010308">
    <property type="term" value="F:acireductone dioxygenase (Ni2+-requiring) activity"/>
    <property type="evidence" value="ECO:0007669"/>
    <property type="project" value="UniProtKB-UniRule"/>
</dbReference>
<evidence type="ECO:0000256" key="6">
    <source>
        <dbReference type="ARBA" id="ARBA00023002"/>
    </source>
</evidence>
<sequence length="193" mass="20955">MSHLTVYLESDARRPELSTADPDLMAGHLAHIGILFERWAIDASLPASADADADANADAGAVLLDYAGPIARMKAGRRFGSVDVVRITPATEGSAALRAKFMEEHTHGEDEARAFVEGAGAFYIHLDRRVFRVVCEAGDLLSIPAGTPHWFDMGARPRFTAIRFFTRPDGWVAVPTGDPIAARFPLFEPPVRA</sequence>
<dbReference type="Proteomes" id="UP000069935">
    <property type="component" value="Chromosome 1"/>
</dbReference>
<evidence type="ECO:0000256" key="1">
    <source>
        <dbReference type="ARBA" id="ARBA00000428"/>
    </source>
</evidence>
<keyword evidence="11" id="KW-1185">Reference proteome</keyword>
<feature type="binding site" evidence="9">
    <location>
        <position position="105"/>
    </location>
    <ligand>
        <name>Ni(2+)</name>
        <dbReference type="ChEBI" id="CHEBI:49786"/>
    </ligand>
</feature>
<keyword evidence="3 9" id="KW-0028">Amino-acid biosynthesis</keyword>
<feature type="binding site" evidence="9">
    <location>
        <position position="149"/>
    </location>
    <ligand>
        <name>Fe(2+)</name>
        <dbReference type="ChEBI" id="CHEBI:29033"/>
    </ligand>
</feature>
<dbReference type="InterPro" id="IPR011051">
    <property type="entry name" value="RmlC_Cupin_sf"/>
</dbReference>
<gene>
    <name evidence="9" type="primary">mtnD</name>
    <name evidence="10" type="ORF">AL072_11895</name>
</gene>
<keyword evidence="7 9" id="KW-0408">Iron</keyword>
<keyword evidence="4 9" id="KW-0479">Metal-binding</keyword>